<dbReference type="EMBL" id="KX190833">
    <property type="protein sequence ID" value="ANT39979.1"/>
    <property type="molecule type" value="Genomic_DNA"/>
</dbReference>
<gene>
    <name evidence="3" type="ORF">BMBtpLA2_19</name>
</gene>
<feature type="domain" description="HTH cro/C1-type" evidence="2">
    <location>
        <begin position="36"/>
        <end position="90"/>
    </location>
</feature>
<evidence type="ECO:0000313" key="4">
    <source>
        <dbReference type="Proteomes" id="UP000221937"/>
    </source>
</evidence>
<accession>A0A1B1P7A0</accession>
<dbReference type="PANTHER" id="PTHR46558">
    <property type="entry name" value="TRACRIPTIONAL REGULATORY PROTEIN-RELATED-RELATED"/>
    <property type="match status" value="1"/>
</dbReference>
<dbReference type="InterPro" id="IPR010982">
    <property type="entry name" value="Lambda_DNA-bd_dom_sf"/>
</dbReference>
<dbReference type="GO" id="GO:0003677">
    <property type="term" value="F:DNA binding"/>
    <property type="evidence" value="ECO:0007669"/>
    <property type="project" value="UniProtKB-KW"/>
</dbReference>
<dbReference type="PANTHER" id="PTHR46558:SF11">
    <property type="entry name" value="HTH-TYPE TRANSCRIPTIONAL REGULATOR XRE"/>
    <property type="match status" value="1"/>
</dbReference>
<keyword evidence="1" id="KW-0238">DNA-binding</keyword>
<dbReference type="Proteomes" id="UP000221937">
    <property type="component" value="Segment"/>
</dbReference>
<reference evidence="3 4" key="1">
    <citation type="submission" date="2016-05" db="EMBL/GenBank/DDBJ databases">
        <title>Undiscovered low abundance phages are ubiquitous in bacterial genomes.</title>
        <authorList>
            <person name="Dong Z."/>
            <person name="Liu H."/>
            <person name="Zheng J."/>
            <person name="Peng D."/>
        </authorList>
    </citation>
    <scope>NUCLEOTIDE SEQUENCE [LARGE SCALE GENOMIC DNA]</scope>
</reference>
<keyword evidence="4" id="KW-1185">Reference proteome</keyword>
<evidence type="ECO:0000259" key="2">
    <source>
        <dbReference type="PROSITE" id="PS50943"/>
    </source>
</evidence>
<dbReference type="CDD" id="cd00093">
    <property type="entry name" value="HTH_XRE"/>
    <property type="match status" value="1"/>
</dbReference>
<dbReference type="Pfam" id="PF12844">
    <property type="entry name" value="HTH_19"/>
    <property type="match status" value="1"/>
</dbReference>
<organism evidence="3 4">
    <name type="scientific">Bacillus phage vB_BtS_BMBtp14</name>
    <dbReference type="NCBI Taxonomy" id="1868826"/>
    <lineage>
        <taxon>Viruses</taxon>
        <taxon>Duplodnaviria</taxon>
        <taxon>Heunggongvirae</taxon>
        <taxon>Uroviricota</taxon>
        <taxon>Caudoviricetes</taxon>
        <taxon>Skryabinvirinae</taxon>
        <taxon>Bembunaquatrovirus</taxon>
        <taxon>Bembunaquatrovirus BMBtp14</taxon>
    </lineage>
</organism>
<dbReference type="PROSITE" id="PS50943">
    <property type="entry name" value="HTH_CROC1"/>
    <property type="match status" value="1"/>
</dbReference>
<dbReference type="SMART" id="SM00530">
    <property type="entry name" value="HTH_XRE"/>
    <property type="match status" value="1"/>
</dbReference>
<dbReference type="Gene3D" id="1.10.260.40">
    <property type="entry name" value="lambda repressor-like DNA-binding domains"/>
    <property type="match status" value="1"/>
</dbReference>
<evidence type="ECO:0000313" key="3">
    <source>
        <dbReference type="EMBL" id="ANT39979.1"/>
    </source>
</evidence>
<dbReference type="InterPro" id="IPR001387">
    <property type="entry name" value="Cro/C1-type_HTH"/>
</dbReference>
<evidence type="ECO:0000256" key="1">
    <source>
        <dbReference type="ARBA" id="ARBA00023125"/>
    </source>
</evidence>
<name>A0A1B1P7A0_9CAUD</name>
<sequence length="142" mass="16194">MGNSKKDIINVSQSSNDVTSIQRKDISEDGFEPRRLRYLRKKHNLKVDQIIKHIGVARSTYTGYEQGHRVPPSKTINKLAELLHTTPNYLCGYTDFEENLDNEDLQAILNSMNLKWGNKQLTDSEKIQIANVINGLLQSVPK</sequence>
<proteinExistence type="predicted"/>
<protein>
    <recommendedName>
        <fullName evidence="2">HTH cro/C1-type domain-containing protein</fullName>
    </recommendedName>
</protein>
<dbReference type="SUPFAM" id="SSF47413">
    <property type="entry name" value="lambda repressor-like DNA-binding domains"/>
    <property type="match status" value="1"/>
</dbReference>